<comment type="caution">
    <text evidence="1">The sequence shown here is derived from an EMBL/GenBank/DDBJ whole genome shotgun (WGS) entry which is preliminary data.</text>
</comment>
<accession>A0AA88AYR3</accession>
<dbReference type="EMBL" id="BTGU01000062">
    <property type="protein sequence ID" value="GMN56221.1"/>
    <property type="molecule type" value="Genomic_DNA"/>
</dbReference>
<name>A0AA88AYR3_FICCA</name>
<gene>
    <name evidence="1" type="ORF">TIFTF001_025327</name>
</gene>
<reference evidence="1" key="1">
    <citation type="submission" date="2023-07" db="EMBL/GenBank/DDBJ databases">
        <title>draft genome sequence of fig (Ficus carica).</title>
        <authorList>
            <person name="Takahashi T."/>
            <person name="Nishimura K."/>
        </authorList>
    </citation>
    <scope>NUCLEOTIDE SEQUENCE</scope>
</reference>
<dbReference type="Proteomes" id="UP001187192">
    <property type="component" value="Unassembled WGS sequence"/>
</dbReference>
<proteinExistence type="predicted"/>
<keyword evidence="2" id="KW-1185">Reference proteome</keyword>
<protein>
    <submittedName>
        <fullName evidence="1">Uncharacterized protein</fullName>
    </submittedName>
</protein>
<evidence type="ECO:0000313" key="1">
    <source>
        <dbReference type="EMBL" id="GMN56221.1"/>
    </source>
</evidence>
<dbReference type="AlphaFoldDB" id="A0AA88AYR3"/>
<sequence length="144" mass="15967">MVGESEHVLVSRGELPAKTAHMRPLSAIRKDTRLGDPPRIGVCTPICFQHLQVPILPPTSLCIRQVSHPLSVKDRTYKVLRNVATEISPTYEVQVLPNILPPTPSSTPLLVSTMLLVLCYKSCIRTLRDEVNLPDEFLYSGALV</sequence>
<organism evidence="1 2">
    <name type="scientific">Ficus carica</name>
    <name type="common">Common fig</name>
    <dbReference type="NCBI Taxonomy" id="3494"/>
    <lineage>
        <taxon>Eukaryota</taxon>
        <taxon>Viridiplantae</taxon>
        <taxon>Streptophyta</taxon>
        <taxon>Embryophyta</taxon>
        <taxon>Tracheophyta</taxon>
        <taxon>Spermatophyta</taxon>
        <taxon>Magnoliopsida</taxon>
        <taxon>eudicotyledons</taxon>
        <taxon>Gunneridae</taxon>
        <taxon>Pentapetalae</taxon>
        <taxon>rosids</taxon>
        <taxon>fabids</taxon>
        <taxon>Rosales</taxon>
        <taxon>Moraceae</taxon>
        <taxon>Ficeae</taxon>
        <taxon>Ficus</taxon>
    </lineage>
</organism>
<evidence type="ECO:0000313" key="2">
    <source>
        <dbReference type="Proteomes" id="UP001187192"/>
    </source>
</evidence>